<dbReference type="PROSITE" id="PS00675">
    <property type="entry name" value="SIGMA54_INTERACT_1"/>
    <property type="match status" value="1"/>
</dbReference>
<dbReference type="FunFam" id="3.40.50.300:FF:000006">
    <property type="entry name" value="DNA-binding transcriptional regulator NtrC"/>
    <property type="match status" value="1"/>
</dbReference>
<reference evidence="6 7" key="1">
    <citation type="journal article" date="2015" name="Biotechnol. Bioeng.">
        <title>Genome sequence and phenotypic characterization of Caulobacter segnis.</title>
        <authorList>
            <person name="Patel S."/>
            <person name="Fletcher B."/>
            <person name="Scott D.C."/>
            <person name="Ely B."/>
        </authorList>
    </citation>
    <scope>NUCLEOTIDE SEQUENCE [LARGE SCALE GENOMIC DNA]</scope>
    <source>
        <strain evidence="6 7">ERI-2</strain>
    </source>
</reference>
<evidence type="ECO:0000259" key="5">
    <source>
        <dbReference type="PROSITE" id="PS50045"/>
    </source>
</evidence>
<evidence type="ECO:0000256" key="3">
    <source>
        <dbReference type="ARBA" id="ARBA00023015"/>
    </source>
</evidence>
<protein>
    <submittedName>
        <fullName evidence="6">Transcriptional regulatory protein QseF</fullName>
    </submittedName>
</protein>
<dbReference type="EMBL" id="LITT01000063">
    <property type="protein sequence ID" value="OAA83052.1"/>
    <property type="molecule type" value="Genomic_DNA"/>
</dbReference>
<dbReference type="AlphaFoldDB" id="A0A162KIV4"/>
<dbReference type="Pfam" id="PF02954">
    <property type="entry name" value="HTH_8"/>
    <property type="match status" value="1"/>
</dbReference>
<gene>
    <name evidence="6" type="primary">qseF</name>
    <name evidence="6" type="ORF">WY13_03828</name>
</gene>
<dbReference type="PANTHER" id="PTHR32071">
    <property type="entry name" value="TRANSCRIPTIONAL REGULATORY PROTEIN"/>
    <property type="match status" value="1"/>
</dbReference>
<dbReference type="InterPro" id="IPR058031">
    <property type="entry name" value="AAA_lid_NorR"/>
</dbReference>
<keyword evidence="3" id="KW-0805">Transcription regulation</keyword>
<sequence length="445" mass="51367">MFILKYYDENNAFNNSILDKYINIMNMYDKGVIFFDLIKNTAYFNEKCKNIFNTDSDMSEIEKFINGIEKDFCEGDRENKEVSLIGLEADITYTIKHLIEGKKVKYVLCTIERKSNKRNIGKSAYISEIIGESDVMLNLKAKIKIVGRYDSTILLLGETGTGKELFARAIHDISPRRNKKFIVVNCGAIPDSLLESELFGYERGAFTGANSNGKVGKFEEADGGTIFLDEIENMTQFMQNKILRIIEDRKICRIGSNKEVNVNVRIIGATNIELKKMVEEGNFRKDLYYRLNVICFKVPSLIERKDDIFLISNYLIEKYCKMFEKDIIDLSDEVKKLFKTHKWDGNVRELRNVIEYAMNFENSNYITEASLPNEFIGENEVKIEPKDIISIEEMEKETLRKTLDWFGWDEAGKIKAAEALGISRSSVYRKVVKYGLEYSVNDISN</sequence>
<dbReference type="Gene3D" id="3.40.50.300">
    <property type="entry name" value="P-loop containing nucleotide triphosphate hydrolases"/>
    <property type="match status" value="1"/>
</dbReference>
<feature type="domain" description="Sigma-54 factor interaction" evidence="5">
    <location>
        <begin position="129"/>
        <end position="359"/>
    </location>
</feature>
<accession>A0A162KIV4</accession>
<name>A0A162KIV4_9CLOT</name>
<dbReference type="SUPFAM" id="SSF52540">
    <property type="entry name" value="P-loop containing nucleoside triphosphate hydrolases"/>
    <property type="match status" value="1"/>
</dbReference>
<dbReference type="CDD" id="cd00009">
    <property type="entry name" value="AAA"/>
    <property type="match status" value="1"/>
</dbReference>
<dbReference type="GO" id="GO:0043565">
    <property type="term" value="F:sequence-specific DNA binding"/>
    <property type="evidence" value="ECO:0007669"/>
    <property type="project" value="InterPro"/>
</dbReference>
<dbReference type="InterPro" id="IPR025662">
    <property type="entry name" value="Sigma_54_int_dom_ATP-bd_1"/>
</dbReference>
<evidence type="ECO:0000256" key="1">
    <source>
        <dbReference type="ARBA" id="ARBA00022741"/>
    </source>
</evidence>
<dbReference type="SUPFAM" id="SSF46689">
    <property type="entry name" value="Homeodomain-like"/>
    <property type="match status" value="1"/>
</dbReference>
<dbReference type="PATRIC" id="fig|1538.10.peg.3900"/>
<dbReference type="InterPro" id="IPR002197">
    <property type="entry name" value="HTH_Fis"/>
</dbReference>
<dbReference type="InterPro" id="IPR027417">
    <property type="entry name" value="P-loop_NTPase"/>
</dbReference>
<dbReference type="InterPro" id="IPR025943">
    <property type="entry name" value="Sigma_54_int_dom_ATP-bd_2"/>
</dbReference>
<dbReference type="PROSITE" id="PS00676">
    <property type="entry name" value="SIGMA54_INTERACT_2"/>
    <property type="match status" value="1"/>
</dbReference>
<dbReference type="RefSeq" id="WP_063557070.1">
    <property type="nucleotide sequence ID" value="NZ_LITT01000063.1"/>
</dbReference>
<dbReference type="GO" id="GO:0005524">
    <property type="term" value="F:ATP binding"/>
    <property type="evidence" value="ECO:0007669"/>
    <property type="project" value="UniProtKB-KW"/>
</dbReference>
<evidence type="ECO:0000313" key="7">
    <source>
        <dbReference type="Proteomes" id="UP000077407"/>
    </source>
</evidence>
<dbReference type="PANTHER" id="PTHR32071:SF57">
    <property type="entry name" value="C4-DICARBOXYLATE TRANSPORT TRANSCRIPTIONAL REGULATORY PROTEIN DCTD"/>
    <property type="match status" value="1"/>
</dbReference>
<dbReference type="Pfam" id="PF25601">
    <property type="entry name" value="AAA_lid_14"/>
    <property type="match status" value="1"/>
</dbReference>
<keyword evidence="1" id="KW-0547">Nucleotide-binding</keyword>
<dbReference type="GO" id="GO:0006355">
    <property type="term" value="P:regulation of DNA-templated transcription"/>
    <property type="evidence" value="ECO:0007669"/>
    <property type="project" value="InterPro"/>
</dbReference>
<evidence type="ECO:0000256" key="4">
    <source>
        <dbReference type="ARBA" id="ARBA00023163"/>
    </source>
</evidence>
<comment type="caution">
    <text evidence="6">The sequence shown here is derived from an EMBL/GenBank/DDBJ whole genome shotgun (WGS) entry which is preliminary data.</text>
</comment>
<keyword evidence="4" id="KW-0804">Transcription</keyword>
<dbReference type="Pfam" id="PF00158">
    <property type="entry name" value="Sigma54_activat"/>
    <property type="match status" value="1"/>
</dbReference>
<dbReference type="PROSITE" id="PS50045">
    <property type="entry name" value="SIGMA54_INTERACT_4"/>
    <property type="match status" value="1"/>
</dbReference>
<dbReference type="OrthoDB" id="9803970at2"/>
<keyword evidence="2" id="KW-0067">ATP-binding</keyword>
<dbReference type="Proteomes" id="UP000077407">
    <property type="component" value="Unassembled WGS sequence"/>
</dbReference>
<organism evidence="6 7">
    <name type="scientific">Clostridium ljungdahlii</name>
    <dbReference type="NCBI Taxonomy" id="1538"/>
    <lineage>
        <taxon>Bacteria</taxon>
        <taxon>Bacillati</taxon>
        <taxon>Bacillota</taxon>
        <taxon>Clostridia</taxon>
        <taxon>Eubacteriales</taxon>
        <taxon>Clostridiaceae</taxon>
        <taxon>Clostridium</taxon>
    </lineage>
</organism>
<dbReference type="Gene3D" id="1.10.8.60">
    <property type="match status" value="1"/>
</dbReference>
<dbReference type="InterPro" id="IPR003593">
    <property type="entry name" value="AAA+_ATPase"/>
</dbReference>
<evidence type="ECO:0000256" key="2">
    <source>
        <dbReference type="ARBA" id="ARBA00022840"/>
    </source>
</evidence>
<dbReference type="SMART" id="SM00382">
    <property type="entry name" value="AAA"/>
    <property type="match status" value="1"/>
</dbReference>
<dbReference type="InterPro" id="IPR009057">
    <property type="entry name" value="Homeodomain-like_sf"/>
</dbReference>
<proteinExistence type="predicted"/>
<dbReference type="Gene3D" id="1.10.10.60">
    <property type="entry name" value="Homeodomain-like"/>
    <property type="match status" value="1"/>
</dbReference>
<dbReference type="InterPro" id="IPR002078">
    <property type="entry name" value="Sigma_54_int"/>
</dbReference>
<evidence type="ECO:0000313" key="6">
    <source>
        <dbReference type="EMBL" id="OAA83052.1"/>
    </source>
</evidence>